<dbReference type="PANTHER" id="PTHR48080:SF2">
    <property type="entry name" value="D-GALACTONATE DEHYDRATASE"/>
    <property type="match status" value="1"/>
</dbReference>
<evidence type="ECO:0000259" key="2">
    <source>
        <dbReference type="SMART" id="SM00922"/>
    </source>
</evidence>
<organism evidence="3 4">
    <name type="scientific">Solirubrobacter phytolaccae</name>
    <dbReference type="NCBI Taxonomy" id="1404360"/>
    <lineage>
        <taxon>Bacteria</taxon>
        <taxon>Bacillati</taxon>
        <taxon>Actinomycetota</taxon>
        <taxon>Thermoleophilia</taxon>
        <taxon>Solirubrobacterales</taxon>
        <taxon>Solirubrobacteraceae</taxon>
        <taxon>Solirubrobacter</taxon>
    </lineage>
</organism>
<evidence type="ECO:0000256" key="1">
    <source>
        <dbReference type="ARBA" id="ARBA00023239"/>
    </source>
</evidence>
<proteinExistence type="predicted"/>
<dbReference type="SFLD" id="SFLDG00179">
    <property type="entry name" value="mandelate_racemase"/>
    <property type="match status" value="1"/>
</dbReference>
<dbReference type="SUPFAM" id="SSF51604">
    <property type="entry name" value="Enolase C-terminal domain-like"/>
    <property type="match status" value="1"/>
</dbReference>
<dbReference type="Pfam" id="PF02746">
    <property type="entry name" value="MR_MLE_N"/>
    <property type="match status" value="1"/>
</dbReference>
<dbReference type="RefSeq" id="WP_270023887.1">
    <property type="nucleotide sequence ID" value="NZ_JAPDDP010000006.1"/>
</dbReference>
<dbReference type="InterPro" id="IPR036849">
    <property type="entry name" value="Enolase-like_C_sf"/>
</dbReference>
<protein>
    <submittedName>
        <fullName evidence="3">Mandelate racemase/muconate lactonizing enzyme family protein</fullName>
    </submittedName>
</protein>
<keyword evidence="4" id="KW-1185">Reference proteome</keyword>
<dbReference type="InterPro" id="IPR013341">
    <property type="entry name" value="Mandelate_racemase_N_dom"/>
</dbReference>
<dbReference type="SFLD" id="SFLDS00001">
    <property type="entry name" value="Enolase"/>
    <property type="match status" value="1"/>
</dbReference>
<gene>
    <name evidence="3" type="ORF">OJ997_04725</name>
</gene>
<comment type="caution">
    <text evidence="3">The sequence shown here is derived from an EMBL/GenBank/DDBJ whole genome shotgun (WGS) entry which is preliminary data.</text>
</comment>
<dbReference type="InterPro" id="IPR013342">
    <property type="entry name" value="Mandelate_racemase_C"/>
</dbReference>
<evidence type="ECO:0000313" key="4">
    <source>
        <dbReference type="Proteomes" id="UP001147653"/>
    </source>
</evidence>
<dbReference type="InterPro" id="IPR018110">
    <property type="entry name" value="Mandel_Rmase/mucon_lact_enz_CS"/>
</dbReference>
<dbReference type="SMART" id="SM00922">
    <property type="entry name" value="MR_MLE"/>
    <property type="match status" value="1"/>
</dbReference>
<reference evidence="3" key="1">
    <citation type="submission" date="2022-10" db="EMBL/GenBank/DDBJ databases">
        <title>The WGS of Solirubrobacter phytolaccae KCTC 29190.</title>
        <authorList>
            <person name="Jiang Z."/>
        </authorList>
    </citation>
    <scope>NUCLEOTIDE SEQUENCE</scope>
    <source>
        <strain evidence="3">KCTC 29190</strain>
    </source>
</reference>
<evidence type="ECO:0000313" key="3">
    <source>
        <dbReference type="EMBL" id="MDA0179590.1"/>
    </source>
</evidence>
<dbReference type="GO" id="GO:0016829">
    <property type="term" value="F:lyase activity"/>
    <property type="evidence" value="ECO:0007669"/>
    <property type="project" value="UniProtKB-KW"/>
</dbReference>
<dbReference type="GO" id="GO:0009063">
    <property type="term" value="P:amino acid catabolic process"/>
    <property type="evidence" value="ECO:0007669"/>
    <property type="project" value="InterPro"/>
</dbReference>
<dbReference type="InterPro" id="IPR029017">
    <property type="entry name" value="Enolase-like_N"/>
</dbReference>
<dbReference type="PANTHER" id="PTHR48080">
    <property type="entry name" value="D-GALACTONATE DEHYDRATASE-RELATED"/>
    <property type="match status" value="1"/>
</dbReference>
<dbReference type="EMBL" id="JAPDDP010000006">
    <property type="protein sequence ID" value="MDA0179590.1"/>
    <property type="molecule type" value="Genomic_DNA"/>
</dbReference>
<accession>A0A9X3N493</accession>
<dbReference type="Gene3D" id="3.20.20.120">
    <property type="entry name" value="Enolase-like C-terminal domain"/>
    <property type="match status" value="1"/>
</dbReference>
<dbReference type="Gene3D" id="3.30.390.10">
    <property type="entry name" value="Enolase-like, N-terminal domain"/>
    <property type="match status" value="1"/>
</dbReference>
<dbReference type="PROSITE" id="PS00908">
    <property type="entry name" value="MR_MLE_1"/>
    <property type="match status" value="1"/>
</dbReference>
<dbReference type="PROSITE" id="PS00909">
    <property type="entry name" value="MR_MLE_2"/>
    <property type="match status" value="1"/>
</dbReference>
<dbReference type="CDD" id="cd03316">
    <property type="entry name" value="MR_like"/>
    <property type="match status" value="1"/>
</dbReference>
<sequence>MRITGVHTAVVEANYDWTYVRVDAEGEGLSGLGECFCAPGLTAIIRDLSPLLIGEDARDVDRLWAKLRWGSSGAGSAAGIVYNAISGIEAALWDLVGQHYGVPIHRLLGGKFRDSIRMYADCHAGEALHSMDATMVERPARWGQEGPDAVAVGAIRNPEHGRAYAKAAPDEVFTPELYAARAKQVVADLGFSALKFDLDVPTPYMQDTASGTLSRAEIKYMVELAAAVIDAVGDEVDVAFDCHWRYQVADAQRLAHELEPLGLMWLEDPVPPENVQALARVTKSTTTTIATGENGYMRHGFREAFENGAIDVAAPDPQKTGGLLETRRIADYADTHYISVAPHCIASPIGTMANVHVCAAIPNFLALEWHGMSVPFWNDLAVGHDGPVIDRGRITVPDRPGLGVTLNLDLAREYARAGEPFFDE</sequence>
<dbReference type="AlphaFoldDB" id="A0A9X3N493"/>
<name>A0A9X3N493_9ACTN</name>
<keyword evidence="1" id="KW-0456">Lyase</keyword>
<feature type="domain" description="Mandelate racemase/muconate lactonizing enzyme C-terminal" evidence="2">
    <location>
        <begin position="175"/>
        <end position="288"/>
    </location>
</feature>
<dbReference type="Pfam" id="PF13378">
    <property type="entry name" value="MR_MLE_C"/>
    <property type="match status" value="1"/>
</dbReference>
<dbReference type="InterPro" id="IPR029065">
    <property type="entry name" value="Enolase_C-like"/>
</dbReference>
<dbReference type="Proteomes" id="UP001147653">
    <property type="component" value="Unassembled WGS sequence"/>
</dbReference>
<dbReference type="SUPFAM" id="SSF54826">
    <property type="entry name" value="Enolase N-terminal domain-like"/>
    <property type="match status" value="1"/>
</dbReference>
<dbReference type="InterPro" id="IPR034593">
    <property type="entry name" value="DgoD-like"/>
</dbReference>